<dbReference type="PANTHER" id="PTHR12403">
    <property type="entry name" value="TRAFFICKING PROTEIN PARTICLE COMPLEX SUBUNIT 2"/>
    <property type="match status" value="1"/>
</dbReference>
<name>A0A0L0RVA4_ALLM3</name>
<evidence type="ECO:0008006" key="3">
    <source>
        <dbReference type="Google" id="ProtNLM"/>
    </source>
</evidence>
<dbReference type="Pfam" id="PF04628">
    <property type="entry name" value="Sedlin_N"/>
    <property type="match status" value="1"/>
</dbReference>
<reference evidence="2" key="2">
    <citation type="submission" date="2009-11" db="EMBL/GenBank/DDBJ databases">
        <title>The Genome Sequence of Allomyces macrogynus strain ATCC 38327.</title>
        <authorList>
            <consortium name="The Broad Institute Genome Sequencing Platform"/>
            <person name="Russ C."/>
            <person name="Cuomo C."/>
            <person name="Shea T."/>
            <person name="Young S.K."/>
            <person name="Zeng Q."/>
            <person name="Koehrsen M."/>
            <person name="Haas B."/>
            <person name="Borodovsky M."/>
            <person name="Guigo R."/>
            <person name="Alvarado L."/>
            <person name="Berlin A."/>
            <person name="Borenstein D."/>
            <person name="Chen Z."/>
            <person name="Engels R."/>
            <person name="Freedman E."/>
            <person name="Gellesch M."/>
            <person name="Goldberg J."/>
            <person name="Griggs A."/>
            <person name="Gujja S."/>
            <person name="Heiman D."/>
            <person name="Hepburn T."/>
            <person name="Howarth C."/>
            <person name="Jen D."/>
            <person name="Larson L."/>
            <person name="Lewis B."/>
            <person name="Mehta T."/>
            <person name="Park D."/>
            <person name="Pearson M."/>
            <person name="Roberts A."/>
            <person name="Saif S."/>
            <person name="Shenoy N."/>
            <person name="Sisk P."/>
            <person name="Stolte C."/>
            <person name="Sykes S."/>
            <person name="Walk T."/>
            <person name="White J."/>
            <person name="Yandava C."/>
            <person name="Burger G."/>
            <person name="Gray M.W."/>
            <person name="Holland P.W.H."/>
            <person name="King N."/>
            <person name="Lang F.B.F."/>
            <person name="Roger A.J."/>
            <person name="Ruiz-Trillo I."/>
            <person name="Lander E."/>
            <person name="Nusbaum C."/>
        </authorList>
    </citation>
    <scope>NUCLEOTIDE SEQUENCE [LARGE SCALE GENOMIC DNA]</scope>
    <source>
        <strain evidence="2">ATCC 38327</strain>
    </source>
</reference>
<dbReference type="OMA" id="FFQELHE"/>
<protein>
    <recommendedName>
        <fullName evidence="3">Trafficking protein particle complex subunit 2</fullName>
    </recommendedName>
</protein>
<reference evidence="1 2" key="1">
    <citation type="submission" date="2009-11" db="EMBL/GenBank/DDBJ databases">
        <title>Annotation of Allomyces macrogynus ATCC 38327.</title>
        <authorList>
            <consortium name="The Broad Institute Genome Sequencing Platform"/>
            <person name="Russ C."/>
            <person name="Cuomo C."/>
            <person name="Burger G."/>
            <person name="Gray M.W."/>
            <person name="Holland P.W.H."/>
            <person name="King N."/>
            <person name="Lang F.B.F."/>
            <person name="Roger A.J."/>
            <person name="Ruiz-Trillo I."/>
            <person name="Young S.K."/>
            <person name="Zeng Q."/>
            <person name="Gargeya S."/>
            <person name="Fitzgerald M."/>
            <person name="Haas B."/>
            <person name="Abouelleil A."/>
            <person name="Alvarado L."/>
            <person name="Arachchi H.M."/>
            <person name="Berlin A."/>
            <person name="Chapman S.B."/>
            <person name="Gearin G."/>
            <person name="Goldberg J."/>
            <person name="Griggs A."/>
            <person name="Gujja S."/>
            <person name="Hansen M."/>
            <person name="Heiman D."/>
            <person name="Howarth C."/>
            <person name="Larimer J."/>
            <person name="Lui A."/>
            <person name="MacDonald P.J.P."/>
            <person name="McCowen C."/>
            <person name="Montmayeur A."/>
            <person name="Murphy C."/>
            <person name="Neiman D."/>
            <person name="Pearson M."/>
            <person name="Priest M."/>
            <person name="Roberts A."/>
            <person name="Saif S."/>
            <person name="Shea T."/>
            <person name="Sisk P."/>
            <person name="Stolte C."/>
            <person name="Sykes S."/>
            <person name="Wortman J."/>
            <person name="Nusbaum C."/>
            <person name="Birren B."/>
        </authorList>
    </citation>
    <scope>NUCLEOTIDE SEQUENCE [LARGE SCALE GENOMIC DNA]</scope>
    <source>
        <strain evidence="1 2">ATCC 38327</strain>
    </source>
</reference>
<dbReference type="eggNOG" id="KOG3487">
    <property type="taxonomic scope" value="Eukaryota"/>
</dbReference>
<keyword evidence="2" id="KW-1185">Reference proteome</keyword>
<dbReference type="EMBL" id="GG745328">
    <property type="protein sequence ID" value="KNE54248.1"/>
    <property type="molecule type" value="Genomic_DNA"/>
</dbReference>
<dbReference type="CDD" id="cd14825">
    <property type="entry name" value="TRAPPC2_sedlin"/>
    <property type="match status" value="1"/>
</dbReference>
<dbReference type="OrthoDB" id="10252102at2759"/>
<dbReference type="InterPro" id="IPR006722">
    <property type="entry name" value="Sedlin"/>
</dbReference>
<evidence type="ECO:0000313" key="1">
    <source>
        <dbReference type="EMBL" id="KNE54248.1"/>
    </source>
</evidence>
<dbReference type="InterPro" id="IPR011012">
    <property type="entry name" value="Longin-like_dom_sf"/>
</dbReference>
<dbReference type="VEuPathDB" id="FungiDB:AMAG_00238"/>
<dbReference type="STRING" id="578462.A0A0L0RVA4"/>
<dbReference type="Gene3D" id="3.30.450.70">
    <property type="match status" value="1"/>
</dbReference>
<gene>
    <name evidence="1" type="ORF">AMAG_00238</name>
</gene>
<evidence type="ECO:0000313" key="2">
    <source>
        <dbReference type="Proteomes" id="UP000054350"/>
    </source>
</evidence>
<sequence>MSYYFAIVGTRDSPIYEAAIGNPLKDDGKHLHQFVLHAALDFVDDIMWTTPNMYLRVVDKFNDWFVSAFVSAGNVRFMLLHDSKNEDGIRNFFTDVHELYIKSLMNPFYEVNDPIDNPAFDLKVRTIARRFL</sequence>
<dbReference type="Proteomes" id="UP000054350">
    <property type="component" value="Unassembled WGS sequence"/>
</dbReference>
<dbReference type="SUPFAM" id="SSF64356">
    <property type="entry name" value="SNARE-like"/>
    <property type="match status" value="1"/>
</dbReference>
<dbReference type="AlphaFoldDB" id="A0A0L0RVA4"/>
<accession>A0A0L0RVA4</accession>
<dbReference type="GO" id="GO:0006888">
    <property type="term" value="P:endoplasmic reticulum to Golgi vesicle-mediated transport"/>
    <property type="evidence" value="ECO:0007669"/>
    <property type="project" value="InterPro"/>
</dbReference>
<organism evidence="1 2">
    <name type="scientific">Allomyces macrogynus (strain ATCC 38327)</name>
    <name type="common">Allomyces javanicus var. macrogynus</name>
    <dbReference type="NCBI Taxonomy" id="578462"/>
    <lineage>
        <taxon>Eukaryota</taxon>
        <taxon>Fungi</taxon>
        <taxon>Fungi incertae sedis</taxon>
        <taxon>Blastocladiomycota</taxon>
        <taxon>Blastocladiomycetes</taxon>
        <taxon>Blastocladiales</taxon>
        <taxon>Blastocladiaceae</taxon>
        <taxon>Allomyces</taxon>
    </lineage>
</organism>
<dbReference type="GO" id="GO:0005737">
    <property type="term" value="C:cytoplasm"/>
    <property type="evidence" value="ECO:0007669"/>
    <property type="project" value="GOC"/>
</dbReference>
<proteinExistence type="predicted"/>